<dbReference type="PRINTS" id="PR01346">
    <property type="entry name" value="HELNAPAPROT"/>
</dbReference>
<dbReference type="Gene3D" id="1.20.1260.10">
    <property type="match status" value="1"/>
</dbReference>
<name>A0A6J7X3A4_9CAUD</name>
<feature type="domain" description="Ferritin/DPS" evidence="2">
    <location>
        <begin position="4"/>
        <end position="141"/>
    </location>
</feature>
<comment type="similarity">
    <text evidence="1">Belongs to the Dps family.</text>
</comment>
<dbReference type="EMBL" id="LR798294">
    <property type="protein sequence ID" value="CAB5221763.1"/>
    <property type="molecule type" value="Genomic_DNA"/>
</dbReference>
<dbReference type="Pfam" id="PF00210">
    <property type="entry name" value="Ferritin"/>
    <property type="match status" value="1"/>
</dbReference>
<keyword evidence="3" id="KW-0238">DNA-binding</keyword>
<dbReference type="SUPFAM" id="SSF47240">
    <property type="entry name" value="Ferritin-like"/>
    <property type="match status" value="1"/>
</dbReference>
<evidence type="ECO:0000256" key="1">
    <source>
        <dbReference type="ARBA" id="ARBA00009497"/>
    </source>
</evidence>
<dbReference type="GO" id="GO:0003677">
    <property type="term" value="F:DNA binding"/>
    <property type="evidence" value="ECO:0007669"/>
    <property type="project" value="UniProtKB-KW"/>
</dbReference>
<dbReference type="GO" id="GO:0008199">
    <property type="term" value="F:ferric iron binding"/>
    <property type="evidence" value="ECO:0007669"/>
    <property type="project" value="InterPro"/>
</dbReference>
<accession>A0A6J7X3A4</accession>
<dbReference type="CDD" id="cd01043">
    <property type="entry name" value="DPS"/>
    <property type="match status" value="1"/>
</dbReference>
<dbReference type="PANTHER" id="PTHR42932">
    <property type="entry name" value="GENERAL STRESS PROTEIN 20U"/>
    <property type="match status" value="1"/>
</dbReference>
<dbReference type="InterPro" id="IPR012347">
    <property type="entry name" value="Ferritin-like"/>
</dbReference>
<protein>
    <submittedName>
        <fullName evidence="3">Dps DNA-binding ferritin-like protein (Oxidative damage protectant)</fullName>
    </submittedName>
</protein>
<dbReference type="InterPro" id="IPR009078">
    <property type="entry name" value="Ferritin-like_SF"/>
</dbReference>
<dbReference type="InterPro" id="IPR008331">
    <property type="entry name" value="Ferritin_DPS_dom"/>
</dbReference>
<evidence type="ECO:0000259" key="2">
    <source>
        <dbReference type="Pfam" id="PF00210"/>
    </source>
</evidence>
<proteinExistence type="inferred from homology"/>
<dbReference type="PANTHER" id="PTHR42932:SF3">
    <property type="entry name" value="DNA PROTECTION DURING STARVATION PROTEIN"/>
    <property type="match status" value="1"/>
</dbReference>
<dbReference type="InterPro" id="IPR002177">
    <property type="entry name" value="DPS_DNA-bd"/>
</dbReference>
<organism evidence="3">
    <name type="scientific">uncultured Caudovirales phage</name>
    <dbReference type="NCBI Taxonomy" id="2100421"/>
    <lineage>
        <taxon>Viruses</taxon>
        <taxon>Duplodnaviria</taxon>
        <taxon>Heunggongvirae</taxon>
        <taxon>Uroviricota</taxon>
        <taxon>Caudoviricetes</taxon>
        <taxon>Peduoviridae</taxon>
        <taxon>Maltschvirus</taxon>
        <taxon>Maltschvirus maltsch</taxon>
    </lineage>
</organism>
<gene>
    <name evidence="3" type="ORF">UFOVP242_62</name>
</gene>
<sequence length="142" mass="16464">MLVEQLKTTQADAFTLYLKAHFYHWNIEGFSFPYLHEFLNDFYQDVFDSVDTIAELVRTLDSYAPGTLGRFKALTGIEEDESIPDAKTMISNIYKENLKMLASLIKSYDMATKENEIGVANFLQDRIQAHEKHSWMLKSILK</sequence>
<dbReference type="PIRSF" id="PIRSF005900">
    <property type="entry name" value="Dps"/>
    <property type="match status" value="1"/>
</dbReference>
<evidence type="ECO:0000313" key="3">
    <source>
        <dbReference type="EMBL" id="CAB5221763.1"/>
    </source>
</evidence>
<reference evidence="3" key="1">
    <citation type="submission" date="2020-05" db="EMBL/GenBank/DDBJ databases">
        <authorList>
            <person name="Chiriac C."/>
            <person name="Salcher M."/>
            <person name="Ghai R."/>
            <person name="Kavagutti S V."/>
        </authorList>
    </citation>
    <scope>NUCLEOTIDE SEQUENCE</scope>
</reference>